<dbReference type="Proteomes" id="UP000182649">
    <property type="component" value="Unassembled WGS sequence"/>
</dbReference>
<dbReference type="EMBL" id="FPBZ01000014">
    <property type="protein sequence ID" value="SFU67988.1"/>
    <property type="molecule type" value="Genomic_DNA"/>
</dbReference>
<reference evidence="1 2" key="1">
    <citation type="submission" date="2016-10" db="EMBL/GenBank/DDBJ databases">
        <authorList>
            <person name="de Groot N.N."/>
        </authorList>
    </citation>
    <scope>NUCLEOTIDE SEQUENCE [LARGE SCALE GENOMIC DNA]</scope>
    <source>
        <strain evidence="1 2">Nl14</strain>
    </source>
</reference>
<dbReference type="PROSITE" id="PS51257">
    <property type="entry name" value="PROKAR_LIPOPROTEIN"/>
    <property type="match status" value="1"/>
</dbReference>
<dbReference type="RefSeq" id="WP_074775920.1">
    <property type="nucleotide sequence ID" value="NZ_FNQL01000019.1"/>
</dbReference>
<gene>
    <name evidence="1" type="ORF">SAMN05216417_11460</name>
</gene>
<evidence type="ECO:0000313" key="1">
    <source>
        <dbReference type="EMBL" id="SFU67988.1"/>
    </source>
</evidence>
<keyword evidence="1" id="KW-0449">Lipoprotein</keyword>
<dbReference type="InterPro" id="IPR027584">
    <property type="entry name" value="TrbK_RP4"/>
</dbReference>
<dbReference type="NCBIfam" id="TIGR04359">
    <property type="entry name" value="TrbK_RP4"/>
    <property type="match status" value="1"/>
</dbReference>
<proteinExistence type="predicted"/>
<dbReference type="AlphaFoldDB" id="A0A1H4D6Y7"/>
<accession>A0A1H4D6Y7</accession>
<dbReference type="OrthoDB" id="8566409at2"/>
<protein>
    <submittedName>
        <fullName evidence="1">Entry exclusion lipoprotein TrbK</fullName>
    </submittedName>
</protein>
<organism evidence="1 2">
    <name type="scientific">Nitrosospira multiformis</name>
    <dbReference type="NCBI Taxonomy" id="1231"/>
    <lineage>
        <taxon>Bacteria</taxon>
        <taxon>Pseudomonadati</taxon>
        <taxon>Pseudomonadota</taxon>
        <taxon>Betaproteobacteria</taxon>
        <taxon>Nitrosomonadales</taxon>
        <taxon>Nitrosomonadaceae</taxon>
        <taxon>Nitrosospira</taxon>
    </lineage>
</organism>
<name>A0A1H4D6Y7_9PROT</name>
<evidence type="ECO:0000313" key="2">
    <source>
        <dbReference type="Proteomes" id="UP000182649"/>
    </source>
</evidence>
<sequence length="69" mass="7451">MKVKALSIILMSILLSACNGGEPSESPKIKNPTCEDLGKITDEAEHKALLAKCPDYLPGGTKKSPPREW</sequence>